<dbReference type="Proteomes" id="UP001365542">
    <property type="component" value="Unassembled WGS sequence"/>
</dbReference>
<protein>
    <submittedName>
        <fullName evidence="2">Uncharacterized protein</fullName>
    </submittedName>
</protein>
<name>A0AAV9XJY6_9PEZI</name>
<gene>
    <name evidence="2" type="ORF">TWF694_006408</name>
</gene>
<accession>A0AAV9XJY6</accession>
<dbReference type="EMBL" id="JAVHJO010000002">
    <property type="protein sequence ID" value="KAK6542454.1"/>
    <property type="molecule type" value="Genomic_DNA"/>
</dbReference>
<organism evidence="2 3">
    <name type="scientific">Orbilia ellipsospora</name>
    <dbReference type="NCBI Taxonomy" id="2528407"/>
    <lineage>
        <taxon>Eukaryota</taxon>
        <taxon>Fungi</taxon>
        <taxon>Dikarya</taxon>
        <taxon>Ascomycota</taxon>
        <taxon>Pezizomycotina</taxon>
        <taxon>Orbiliomycetes</taxon>
        <taxon>Orbiliales</taxon>
        <taxon>Orbiliaceae</taxon>
        <taxon>Orbilia</taxon>
    </lineage>
</organism>
<feature type="compositionally biased region" description="Low complexity" evidence="1">
    <location>
        <begin position="52"/>
        <end position="67"/>
    </location>
</feature>
<evidence type="ECO:0000256" key="1">
    <source>
        <dbReference type="SAM" id="MobiDB-lite"/>
    </source>
</evidence>
<proteinExistence type="predicted"/>
<reference evidence="2 3" key="1">
    <citation type="submission" date="2019-10" db="EMBL/GenBank/DDBJ databases">
        <authorList>
            <person name="Palmer J.M."/>
        </authorList>
    </citation>
    <scope>NUCLEOTIDE SEQUENCE [LARGE SCALE GENOMIC DNA]</scope>
    <source>
        <strain evidence="2 3">TWF694</strain>
    </source>
</reference>
<keyword evidence="3" id="KW-1185">Reference proteome</keyword>
<sequence length="208" mass="23613">MSVAEAALKIEELFKSFDINEKIDAIEKEDKPTIVPVEFIISIDATIELDPKSSFAKSSSPPKSLSKGGHEKFDLTQGDELKYILTAGEVKGDFKIKFDIDDGAPKLKLSDELEDGDKTGVGFRTTKIKKETEIKLETEIETEVKWTKGKKVEKKLKKESESEGEAGGYEFEYKVSRKIKQEKDEYEEKSEQVTELEQKTVTVTWEIY</sequence>
<feature type="region of interest" description="Disordered" evidence="1">
    <location>
        <begin position="52"/>
        <end position="72"/>
    </location>
</feature>
<evidence type="ECO:0000313" key="2">
    <source>
        <dbReference type="EMBL" id="KAK6542454.1"/>
    </source>
</evidence>
<evidence type="ECO:0000313" key="3">
    <source>
        <dbReference type="Proteomes" id="UP001365542"/>
    </source>
</evidence>
<comment type="caution">
    <text evidence="2">The sequence shown here is derived from an EMBL/GenBank/DDBJ whole genome shotgun (WGS) entry which is preliminary data.</text>
</comment>
<dbReference type="AlphaFoldDB" id="A0AAV9XJY6"/>